<dbReference type="InterPro" id="IPR014721">
    <property type="entry name" value="Ribsml_uS5_D2-typ_fold_subgr"/>
</dbReference>
<dbReference type="InterPro" id="IPR015947">
    <property type="entry name" value="PUA-like_sf"/>
</dbReference>
<keyword evidence="2 3" id="KW-0720">Serine protease</keyword>
<dbReference type="InterPro" id="IPR046336">
    <property type="entry name" value="Lon_prtase_N_sf"/>
</dbReference>
<dbReference type="InterPro" id="IPR003111">
    <property type="entry name" value="Lon_prtase_N"/>
</dbReference>
<dbReference type="InterPro" id="IPR027065">
    <property type="entry name" value="Lon_Prtase"/>
</dbReference>
<dbReference type="Gene3D" id="2.30.130.40">
    <property type="entry name" value="LON domain-like"/>
    <property type="match status" value="1"/>
</dbReference>
<comment type="similarity">
    <text evidence="3">Belongs to the peptidase S16 family.</text>
</comment>
<sequence>MYSCGSLRLKSSSFLTSYLQVGKSLGKVQRAGALLHHTVVPASRNATISRTRLGNGRFLLDNVFNNSRRDLVRYCSSRFFSTQSQDDGGDDKPQNIDIVLAPENDSVPATVMVPEVWPKVPIIALSGNPVFPRFTKVIEVSDPQLIETLRRKIRLNQPYCGLFLKKNEENTKDTIMNIDEVYPIGTFCQIFEVREMQDKLLLGATPKDGPSAGCTITTAFLSLALKQPIRQDLAMTGEVSLHGKVLPVGGIKEKTIAAKRVGVKCIILPDENRKDYNDLAKFITDGLEVHFVSKYSEVFDIAFDGKFSQNSFEMNVTG</sequence>
<feature type="active site" evidence="3">
    <location>
        <position position="211"/>
    </location>
</feature>
<evidence type="ECO:0000313" key="6">
    <source>
        <dbReference type="EMBL" id="RZF38619.1"/>
    </source>
</evidence>
<dbReference type="GO" id="GO:0004176">
    <property type="term" value="F:ATP-dependent peptidase activity"/>
    <property type="evidence" value="ECO:0007669"/>
    <property type="project" value="UniProtKB-UniRule"/>
</dbReference>
<dbReference type="PROSITE" id="PS01046">
    <property type="entry name" value="LON_SER"/>
    <property type="match status" value="1"/>
</dbReference>
<dbReference type="EMBL" id="QKKF02022116">
    <property type="protein sequence ID" value="RZF38619.1"/>
    <property type="molecule type" value="Genomic_DNA"/>
</dbReference>
<dbReference type="Pfam" id="PF02190">
    <property type="entry name" value="LON_substr_bdg"/>
    <property type="match status" value="1"/>
</dbReference>
<dbReference type="SMART" id="SM00464">
    <property type="entry name" value="LON"/>
    <property type="match status" value="1"/>
</dbReference>
<evidence type="ECO:0000256" key="1">
    <source>
        <dbReference type="ARBA" id="ARBA00022801"/>
    </source>
</evidence>
<dbReference type="GO" id="GO:0004252">
    <property type="term" value="F:serine-type endopeptidase activity"/>
    <property type="evidence" value="ECO:0007669"/>
    <property type="project" value="UniProtKB-UniRule"/>
</dbReference>
<dbReference type="SUPFAM" id="SSF88697">
    <property type="entry name" value="PUA domain-like"/>
    <property type="match status" value="1"/>
</dbReference>
<evidence type="ECO:0000256" key="3">
    <source>
        <dbReference type="PROSITE-ProRule" id="PRU01122"/>
    </source>
</evidence>
<dbReference type="AlphaFoldDB" id="A0A482WYG8"/>
<dbReference type="PROSITE" id="PS51786">
    <property type="entry name" value="LON_PROTEOLYTIC"/>
    <property type="match status" value="1"/>
</dbReference>
<dbReference type="PROSITE" id="PS51787">
    <property type="entry name" value="LON_N"/>
    <property type="match status" value="1"/>
</dbReference>
<evidence type="ECO:0000259" key="5">
    <source>
        <dbReference type="PROSITE" id="PS51787"/>
    </source>
</evidence>
<evidence type="ECO:0008006" key="8">
    <source>
        <dbReference type="Google" id="ProtNLM"/>
    </source>
</evidence>
<dbReference type="OrthoDB" id="6628942at2759"/>
<dbReference type="STRING" id="195883.A0A482WYG8"/>
<dbReference type="InterPro" id="IPR020568">
    <property type="entry name" value="Ribosomal_Su5_D2-typ_SF"/>
</dbReference>
<feature type="active site" evidence="3">
    <location>
        <position position="254"/>
    </location>
</feature>
<evidence type="ECO:0000256" key="2">
    <source>
        <dbReference type="ARBA" id="ARBA00022825"/>
    </source>
</evidence>
<dbReference type="SMR" id="A0A482WYG8"/>
<name>A0A482WYG8_LAOST</name>
<feature type="domain" description="Lon proteolytic" evidence="4">
    <location>
        <begin position="203"/>
        <end position="305"/>
    </location>
</feature>
<organism evidence="6 7">
    <name type="scientific">Laodelphax striatellus</name>
    <name type="common">Small brown planthopper</name>
    <name type="synonym">Delphax striatella</name>
    <dbReference type="NCBI Taxonomy" id="195883"/>
    <lineage>
        <taxon>Eukaryota</taxon>
        <taxon>Metazoa</taxon>
        <taxon>Ecdysozoa</taxon>
        <taxon>Arthropoda</taxon>
        <taxon>Hexapoda</taxon>
        <taxon>Insecta</taxon>
        <taxon>Pterygota</taxon>
        <taxon>Neoptera</taxon>
        <taxon>Paraneoptera</taxon>
        <taxon>Hemiptera</taxon>
        <taxon>Auchenorrhyncha</taxon>
        <taxon>Fulgoroidea</taxon>
        <taxon>Delphacidae</taxon>
        <taxon>Criomorphinae</taxon>
        <taxon>Laodelphax</taxon>
    </lineage>
</organism>
<proteinExistence type="inferred from homology"/>
<dbReference type="GO" id="GO:0006515">
    <property type="term" value="P:protein quality control for misfolded or incompletely synthesized proteins"/>
    <property type="evidence" value="ECO:0007669"/>
    <property type="project" value="TreeGrafter"/>
</dbReference>
<dbReference type="PANTHER" id="PTHR43718">
    <property type="entry name" value="LON PROTEASE"/>
    <property type="match status" value="1"/>
</dbReference>
<dbReference type="InterPro" id="IPR008268">
    <property type="entry name" value="Peptidase_S16_AS"/>
</dbReference>
<dbReference type="Pfam" id="PF05362">
    <property type="entry name" value="Lon_C"/>
    <property type="match status" value="1"/>
</dbReference>
<keyword evidence="1 3" id="KW-0378">Hydrolase</keyword>
<keyword evidence="7" id="KW-1185">Reference proteome</keyword>
<accession>A0A482WYG8</accession>
<gene>
    <name evidence="6" type="ORF">LSTR_LSTR010718</name>
</gene>
<keyword evidence="3" id="KW-0645">Protease</keyword>
<dbReference type="GO" id="GO:0003697">
    <property type="term" value="F:single-stranded DNA binding"/>
    <property type="evidence" value="ECO:0007669"/>
    <property type="project" value="TreeGrafter"/>
</dbReference>
<dbReference type="GO" id="GO:0007005">
    <property type="term" value="P:mitochondrion organization"/>
    <property type="evidence" value="ECO:0007669"/>
    <property type="project" value="TreeGrafter"/>
</dbReference>
<dbReference type="GO" id="GO:0005759">
    <property type="term" value="C:mitochondrial matrix"/>
    <property type="evidence" value="ECO:0007669"/>
    <property type="project" value="TreeGrafter"/>
</dbReference>
<feature type="domain" description="Lon N-terminal" evidence="5">
    <location>
        <begin position="120"/>
        <end position="318"/>
    </location>
</feature>
<dbReference type="PANTHER" id="PTHR43718:SF2">
    <property type="entry name" value="LON PROTEASE HOMOLOG, MITOCHONDRIAL"/>
    <property type="match status" value="1"/>
</dbReference>
<dbReference type="InParanoid" id="A0A482WYG8"/>
<dbReference type="Gene3D" id="3.30.230.10">
    <property type="match status" value="1"/>
</dbReference>
<dbReference type="PRINTS" id="PR00830">
    <property type="entry name" value="ENDOLAPTASE"/>
</dbReference>
<dbReference type="InterPro" id="IPR008269">
    <property type="entry name" value="Lon_proteolytic"/>
</dbReference>
<dbReference type="GO" id="GO:0005524">
    <property type="term" value="F:ATP binding"/>
    <property type="evidence" value="ECO:0007669"/>
    <property type="project" value="InterPro"/>
</dbReference>
<dbReference type="Proteomes" id="UP000291343">
    <property type="component" value="Unassembled WGS sequence"/>
</dbReference>
<dbReference type="SUPFAM" id="SSF54211">
    <property type="entry name" value="Ribosomal protein S5 domain 2-like"/>
    <property type="match status" value="1"/>
</dbReference>
<dbReference type="GO" id="GO:0051131">
    <property type="term" value="P:chaperone-mediated protein complex assembly"/>
    <property type="evidence" value="ECO:0007669"/>
    <property type="project" value="TreeGrafter"/>
</dbReference>
<comment type="caution">
    <text evidence="6">The sequence shown here is derived from an EMBL/GenBank/DDBJ whole genome shotgun (WGS) entry which is preliminary data.</text>
</comment>
<protein>
    <recommendedName>
        <fullName evidence="8">Lon proteolytic domain-containing protein</fullName>
    </recommendedName>
</protein>
<reference evidence="6 7" key="1">
    <citation type="journal article" date="2017" name="Gigascience">
        <title>Genome sequence of the small brown planthopper, Laodelphax striatellus.</title>
        <authorList>
            <person name="Zhu J."/>
            <person name="Jiang F."/>
            <person name="Wang X."/>
            <person name="Yang P."/>
            <person name="Bao Y."/>
            <person name="Zhao W."/>
            <person name="Wang W."/>
            <person name="Lu H."/>
            <person name="Wang Q."/>
            <person name="Cui N."/>
            <person name="Li J."/>
            <person name="Chen X."/>
            <person name="Luo L."/>
            <person name="Yu J."/>
            <person name="Kang L."/>
            <person name="Cui F."/>
        </authorList>
    </citation>
    <scope>NUCLEOTIDE SEQUENCE [LARGE SCALE GENOMIC DNA]</scope>
    <source>
        <strain evidence="6">Lst14</strain>
    </source>
</reference>
<evidence type="ECO:0000259" key="4">
    <source>
        <dbReference type="PROSITE" id="PS51786"/>
    </source>
</evidence>
<evidence type="ECO:0000313" key="7">
    <source>
        <dbReference type="Proteomes" id="UP000291343"/>
    </source>
</evidence>